<dbReference type="EC" id="4.2.1.157" evidence="6"/>
<keyword evidence="4" id="KW-0411">Iron-sulfur</keyword>
<dbReference type="EMBL" id="VSSQ01030866">
    <property type="protein sequence ID" value="MPM81551.1"/>
    <property type="molecule type" value="Genomic_DNA"/>
</dbReference>
<gene>
    <name evidence="6" type="primary">hadC_5</name>
    <name evidence="6" type="ORF">SDC9_128605</name>
</gene>
<comment type="similarity">
    <text evidence="1">Belongs to the FldB/FldC dehydratase alpha/beta subunit family.</text>
</comment>
<keyword evidence="5" id="KW-0175">Coiled coil</keyword>
<dbReference type="GO" id="GO:0016829">
    <property type="term" value="F:lyase activity"/>
    <property type="evidence" value="ECO:0007669"/>
    <property type="project" value="UniProtKB-KW"/>
</dbReference>
<keyword evidence="3" id="KW-0408">Iron</keyword>
<name>A0A645CXB7_9ZZZZ</name>
<evidence type="ECO:0000256" key="4">
    <source>
        <dbReference type="ARBA" id="ARBA00023014"/>
    </source>
</evidence>
<keyword evidence="2" id="KW-0479">Metal-binding</keyword>
<evidence type="ECO:0000256" key="2">
    <source>
        <dbReference type="ARBA" id="ARBA00022723"/>
    </source>
</evidence>
<dbReference type="InterPro" id="IPR010327">
    <property type="entry name" value="FldB/FldC_alpha/beta"/>
</dbReference>
<dbReference type="AlphaFoldDB" id="A0A645CXB7"/>
<sequence>MLPVGLWGGQARGSLSSKYLPSFCCSVMKANTEQALRGQYDGLSAVIMTAFCDTLKCLMENWRAALPELKIIPIVYAQNRKSPSGQAYMREEFARVKARLEELCGVTITDEALWQAAEVYDDWREAMQRFVALTPAYPQIFTPAVRHLVIKAAFYMDKKVYTRKLLALMDALPPPAERPAGLRRVILTGLMSEPPELLELLEDLGYQVVGDDLAQESRQFRTASDRRLPPLERMAERLSRMDGCSFLYDENKLRGAMLLEQVRQTGAEAVIFCQMKFCDPEEFDYAILKREFQQAGVPLLQLELEQQMDSMEQLRTRLQSMAEILEANGGVTVACT</sequence>
<evidence type="ECO:0000313" key="6">
    <source>
        <dbReference type="EMBL" id="MPM81551.1"/>
    </source>
</evidence>
<evidence type="ECO:0000256" key="5">
    <source>
        <dbReference type="SAM" id="Coils"/>
    </source>
</evidence>
<keyword evidence="6" id="KW-0456">Lyase</keyword>
<evidence type="ECO:0000256" key="3">
    <source>
        <dbReference type="ARBA" id="ARBA00023004"/>
    </source>
</evidence>
<dbReference type="GO" id="GO:0046872">
    <property type="term" value="F:metal ion binding"/>
    <property type="evidence" value="ECO:0007669"/>
    <property type="project" value="UniProtKB-KW"/>
</dbReference>
<feature type="coiled-coil region" evidence="5">
    <location>
        <begin position="301"/>
        <end position="328"/>
    </location>
</feature>
<evidence type="ECO:0000256" key="1">
    <source>
        <dbReference type="ARBA" id="ARBA00005806"/>
    </source>
</evidence>
<dbReference type="PANTHER" id="PTHR30548">
    <property type="entry name" value="2-HYDROXYGLUTARYL-COA DEHYDRATASE, D-COMPONENT-RELATED"/>
    <property type="match status" value="1"/>
</dbReference>
<proteinExistence type="inferred from homology"/>
<comment type="caution">
    <text evidence="6">The sequence shown here is derived from an EMBL/GenBank/DDBJ whole genome shotgun (WGS) entry which is preliminary data.</text>
</comment>
<dbReference type="Gene3D" id="3.40.50.11890">
    <property type="match status" value="1"/>
</dbReference>
<protein>
    <submittedName>
        <fullName evidence="6">(R)-2-hydroxyisocaproyl-CoA dehydratase beta subunit</fullName>
        <ecNumber evidence="6">4.2.1.157</ecNumber>
    </submittedName>
</protein>
<dbReference type="PANTHER" id="PTHR30548:SF5">
    <property type="entry name" value="SUBUNIT OF OXYGEN-SENSITIVE 2-HYDROXYISOCAPROYL-COA DEHYDRATASE"/>
    <property type="match status" value="1"/>
</dbReference>
<accession>A0A645CXB7</accession>
<reference evidence="6" key="1">
    <citation type="submission" date="2019-08" db="EMBL/GenBank/DDBJ databases">
        <authorList>
            <person name="Kucharzyk K."/>
            <person name="Murdoch R.W."/>
            <person name="Higgins S."/>
            <person name="Loffler F."/>
        </authorList>
    </citation>
    <scope>NUCLEOTIDE SEQUENCE</scope>
</reference>
<dbReference type="Gene3D" id="3.40.50.11900">
    <property type="match status" value="1"/>
</dbReference>
<dbReference type="Pfam" id="PF06050">
    <property type="entry name" value="HGD-D"/>
    <property type="match status" value="1"/>
</dbReference>
<dbReference type="GO" id="GO:0051536">
    <property type="term" value="F:iron-sulfur cluster binding"/>
    <property type="evidence" value="ECO:0007669"/>
    <property type="project" value="UniProtKB-KW"/>
</dbReference>
<organism evidence="6">
    <name type="scientific">bioreactor metagenome</name>
    <dbReference type="NCBI Taxonomy" id="1076179"/>
    <lineage>
        <taxon>unclassified sequences</taxon>
        <taxon>metagenomes</taxon>
        <taxon>ecological metagenomes</taxon>
    </lineage>
</organism>